<keyword evidence="3" id="KW-1185">Reference proteome</keyword>
<evidence type="ECO:0000313" key="2">
    <source>
        <dbReference type="EMBL" id="CAL4148163.1"/>
    </source>
</evidence>
<feature type="transmembrane region" description="Helical" evidence="1">
    <location>
        <begin position="6"/>
        <end position="31"/>
    </location>
</feature>
<organism evidence="2 3">
    <name type="scientific">Meganyctiphanes norvegica</name>
    <name type="common">Northern krill</name>
    <name type="synonym">Thysanopoda norvegica</name>
    <dbReference type="NCBI Taxonomy" id="48144"/>
    <lineage>
        <taxon>Eukaryota</taxon>
        <taxon>Metazoa</taxon>
        <taxon>Ecdysozoa</taxon>
        <taxon>Arthropoda</taxon>
        <taxon>Crustacea</taxon>
        <taxon>Multicrustacea</taxon>
        <taxon>Malacostraca</taxon>
        <taxon>Eumalacostraca</taxon>
        <taxon>Eucarida</taxon>
        <taxon>Euphausiacea</taxon>
        <taxon>Euphausiidae</taxon>
        <taxon>Meganyctiphanes</taxon>
    </lineage>
</organism>
<evidence type="ECO:0000313" key="3">
    <source>
        <dbReference type="Proteomes" id="UP001497623"/>
    </source>
</evidence>
<evidence type="ECO:0000256" key="1">
    <source>
        <dbReference type="SAM" id="Phobius"/>
    </source>
</evidence>
<protein>
    <submittedName>
        <fullName evidence="2">Uncharacterized protein</fullName>
    </submittedName>
</protein>
<accession>A0AAV2RYI1</accession>
<comment type="caution">
    <text evidence="2">The sequence shown here is derived from an EMBL/GenBank/DDBJ whole genome shotgun (WGS) entry which is preliminary data.</text>
</comment>
<name>A0AAV2RYI1_MEGNR</name>
<gene>
    <name evidence="2" type="ORF">MNOR_LOCUS30192</name>
</gene>
<feature type="non-terminal residue" evidence="2">
    <location>
        <position position="1"/>
    </location>
</feature>
<feature type="transmembrane region" description="Helical" evidence="1">
    <location>
        <begin position="38"/>
        <end position="61"/>
    </location>
</feature>
<reference evidence="2 3" key="1">
    <citation type="submission" date="2024-05" db="EMBL/GenBank/DDBJ databases">
        <authorList>
            <person name="Wallberg A."/>
        </authorList>
    </citation>
    <scope>NUCLEOTIDE SEQUENCE [LARGE SCALE GENOMIC DNA]</scope>
</reference>
<dbReference type="AlphaFoldDB" id="A0AAV2RYI1"/>
<proteinExistence type="predicted"/>
<sequence length="135" mass="15325">RHSTVVIQVLFLILAFVENFILLTIGILGLDEMYDNKFIICATVLCSLSFLIGVILHGVYYGCVGHPWVDINGPTASRDPDEGHLVLAYYRQGQMSKWAIHSCCTITHHQEEPTDKIYVPKHQQMNGKERILKDI</sequence>
<keyword evidence="1" id="KW-1133">Transmembrane helix</keyword>
<dbReference type="Proteomes" id="UP001497623">
    <property type="component" value="Unassembled WGS sequence"/>
</dbReference>
<keyword evidence="1" id="KW-0812">Transmembrane</keyword>
<keyword evidence="1" id="KW-0472">Membrane</keyword>
<dbReference type="EMBL" id="CAXKWB010036420">
    <property type="protein sequence ID" value="CAL4148163.1"/>
    <property type="molecule type" value="Genomic_DNA"/>
</dbReference>